<keyword evidence="1" id="KW-0472">Membrane</keyword>
<reference evidence="2" key="3">
    <citation type="submission" date="2015-04" db="EMBL/GenBank/DDBJ databases">
        <authorList>
            <consortium name="FlyBase"/>
        </authorList>
    </citation>
    <scope>NUCLEOTIDE SEQUENCE</scope>
    <source>
        <strain evidence="2">W501</strain>
    </source>
</reference>
<dbReference type="EMBL" id="CM002912">
    <property type="protein sequence ID" value="KMY97004.1"/>
    <property type="molecule type" value="Genomic_DNA"/>
</dbReference>
<feature type="transmembrane region" description="Helical" evidence="1">
    <location>
        <begin position="192"/>
        <end position="220"/>
    </location>
</feature>
<feature type="transmembrane region" description="Helical" evidence="1">
    <location>
        <begin position="240"/>
        <end position="265"/>
    </location>
</feature>
<dbReference type="OrthoDB" id="7852619at2759"/>
<accession>A0A0J9RNN5</accession>
<protein>
    <submittedName>
        <fullName evidence="2">Uncharacterized protein</fullName>
    </submittedName>
</protein>
<proteinExistence type="predicted"/>
<sequence length="451" mass="53134">MARLRFILNIAKVLRFPLHFFGILQLRFSDSQQVYQQRANCCRFLTAVFITLILLLHKLFSYELQKESKLVNLLKIEKRPLRSELELWNENLTSIYIFLTLVCSLVNKNELWKLINEAQLTYKQLKSLLGKHLVLECSWDVLIHGLLLILLLAVMLVDIIFFNWPKASDEPNTVTFTKLHQISDYMMGIPRLLFVLIMALRILYHLINAGWLQCLGMLRLQRNLKLFQFQLRSIFSNQKVANILAGHYFKVSCMCFLWIMAFRIAELMQFLKYDYDELVQKQKSQEDLEDEAVWDGEENSRQPNLQELLMKPLLILSWHFALWMLLLAAAYTQQKEYSNLMAKSWNFKSDENGCEMKEFLDEICWTGHAFKQLDILDLLFLSGISICDRQPVSICFITNKFKLRRNKSTYIGLNTIAGHFKLLLNLLVTAGIVYFVQQVELRHLQHYLEQV</sequence>
<evidence type="ECO:0000256" key="1">
    <source>
        <dbReference type="SAM" id="Phobius"/>
    </source>
</evidence>
<reference evidence="2" key="1">
    <citation type="journal article" date="2013" name="Genome Res.">
        <title>A second-generation assembly of the Drosophila simulans genome provides new insights into patterns of lineage-specific divergence.</title>
        <authorList>
            <person name="Hu T.T."/>
            <person name="Eisen M.B."/>
            <person name="Thornton K.R."/>
            <person name="Andolfatto P."/>
        </authorList>
    </citation>
    <scope>NUCLEOTIDE SEQUENCE [LARGE SCALE GENOMIC DNA]</scope>
    <source>
        <strain evidence="2">W501</strain>
    </source>
</reference>
<gene>
    <name evidence="2" type="primary">Dsim\GD27962</name>
    <name evidence="2" type="ORF">Dsimw501_GD27962</name>
</gene>
<dbReference type="KEGG" id="dsi:Dsimw501_GD27962"/>
<organism evidence="2">
    <name type="scientific">Drosophila simulans</name>
    <name type="common">Fruit fly</name>
    <dbReference type="NCBI Taxonomy" id="7240"/>
    <lineage>
        <taxon>Eukaryota</taxon>
        <taxon>Metazoa</taxon>
        <taxon>Ecdysozoa</taxon>
        <taxon>Arthropoda</taxon>
        <taxon>Hexapoda</taxon>
        <taxon>Insecta</taxon>
        <taxon>Pterygota</taxon>
        <taxon>Neoptera</taxon>
        <taxon>Endopterygota</taxon>
        <taxon>Diptera</taxon>
        <taxon>Brachycera</taxon>
        <taxon>Muscomorpha</taxon>
        <taxon>Ephydroidea</taxon>
        <taxon>Drosophilidae</taxon>
        <taxon>Drosophila</taxon>
        <taxon>Sophophora</taxon>
    </lineage>
</organism>
<feature type="transmembrane region" description="Helical" evidence="1">
    <location>
        <begin position="141"/>
        <end position="164"/>
    </location>
</feature>
<reference evidence="2" key="2">
    <citation type="submission" date="2014-06" db="EMBL/GenBank/DDBJ databases">
        <authorList>
            <person name="Hu T."/>
            <person name="Eisen M.B."/>
            <person name="Thornton K.R."/>
            <person name="Andolfatto P."/>
        </authorList>
    </citation>
    <scope>NUCLEOTIDE SEQUENCE</scope>
    <source>
        <strain evidence="2">W501</strain>
    </source>
</reference>
<keyword evidence="1" id="KW-0812">Transmembrane</keyword>
<name>A0A0J9RNN5_DROSI</name>
<feature type="transmembrane region" description="Helical" evidence="1">
    <location>
        <begin position="410"/>
        <end position="436"/>
    </location>
</feature>
<dbReference type="Proteomes" id="UP000035880">
    <property type="component" value="Chromosome 3L"/>
</dbReference>
<dbReference type="AlphaFoldDB" id="A0A0J9RNN5"/>
<evidence type="ECO:0000313" key="2">
    <source>
        <dbReference type="EMBL" id="KMY97004.1"/>
    </source>
</evidence>
<feature type="transmembrane region" description="Helical" evidence="1">
    <location>
        <begin position="313"/>
        <end position="331"/>
    </location>
</feature>
<keyword evidence="1" id="KW-1133">Transmembrane helix</keyword>